<dbReference type="Proteomes" id="UP001642540">
    <property type="component" value="Unassembled WGS sequence"/>
</dbReference>
<evidence type="ECO:0000313" key="2">
    <source>
        <dbReference type="Proteomes" id="UP001642540"/>
    </source>
</evidence>
<organism evidence="1 2">
    <name type="scientific">Orchesella dallaii</name>
    <dbReference type="NCBI Taxonomy" id="48710"/>
    <lineage>
        <taxon>Eukaryota</taxon>
        <taxon>Metazoa</taxon>
        <taxon>Ecdysozoa</taxon>
        <taxon>Arthropoda</taxon>
        <taxon>Hexapoda</taxon>
        <taxon>Collembola</taxon>
        <taxon>Entomobryomorpha</taxon>
        <taxon>Entomobryoidea</taxon>
        <taxon>Orchesellidae</taxon>
        <taxon>Orchesellinae</taxon>
        <taxon>Orchesella</taxon>
    </lineage>
</organism>
<reference evidence="1 2" key="1">
    <citation type="submission" date="2024-08" db="EMBL/GenBank/DDBJ databases">
        <authorList>
            <person name="Cucini C."/>
            <person name="Frati F."/>
        </authorList>
    </citation>
    <scope>NUCLEOTIDE SEQUENCE [LARGE SCALE GENOMIC DNA]</scope>
</reference>
<evidence type="ECO:0000313" key="1">
    <source>
        <dbReference type="EMBL" id="CAL8115408.1"/>
    </source>
</evidence>
<comment type="caution">
    <text evidence="1">The sequence shown here is derived from an EMBL/GenBank/DDBJ whole genome shotgun (WGS) entry which is preliminary data.</text>
</comment>
<name>A0ABP1QZE6_9HEXA</name>
<dbReference type="EMBL" id="CAXLJM020000051">
    <property type="protein sequence ID" value="CAL8115408.1"/>
    <property type="molecule type" value="Genomic_DNA"/>
</dbReference>
<keyword evidence="2" id="KW-1185">Reference proteome</keyword>
<proteinExistence type="predicted"/>
<gene>
    <name evidence="1" type="ORF">ODALV1_LOCUS16842</name>
</gene>
<accession>A0ABP1QZE6</accession>
<protein>
    <submittedName>
        <fullName evidence="1">Uncharacterized protein</fullName>
    </submittedName>
</protein>
<feature type="non-terminal residue" evidence="1">
    <location>
        <position position="104"/>
    </location>
</feature>
<sequence length="104" mass="11374">MRAVVFSSGSKIRGPPPSSSICSSHFFPSHTSCSARDPVSDYVWPSKVDDSRNSGDKPPCRTWIAINSSQLQPQQNNHHSVPKKHQTVLVVCSVVIFLVCSVIP</sequence>